<comment type="caution">
    <text evidence="1">The sequence shown here is derived from an EMBL/GenBank/DDBJ whole genome shotgun (WGS) entry which is preliminary data.</text>
</comment>
<evidence type="ECO:0000313" key="2">
    <source>
        <dbReference type="Proteomes" id="UP001420932"/>
    </source>
</evidence>
<dbReference type="Proteomes" id="UP001420932">
    <property type="component" value="Unassembled WGS sequence"/>
</dbReference>
<sequence>MQRGRLDVSSQSMDGYDGFLEISINHLIRRVIEDMDFGDRRVIVLGEQAQKLLRTTFVTRNVLLITVIT</sequence>
<accession>A0AAP0K0T6</accession>
<protein>
    <submittedName>
        <fullName evidence="1">Uncharacterized protein</fullName>
    </submittedName>
</protein>
<proteinExistence type="predicted"/>
<name>A0AAP0K0T6_9MAGN</name>
<dbReference type="EMBL" id="JBBNAF010000005">
    <property type="protein sequence ID" value="KAK9143339.1"/>
    <property type="molecule type" value="Genomic_DNA"/>
</dbReference>
<reference evidence="1 2" key="1">
    <citation type="submission" date="2024-01" db="EMBL/GenBank/DDBJ databases">
        <title>Genome assemblies of Stephania.</title>
        <authorList>
            <person name="Yang L."/>
        </authorList>
    </citation>
    <scope>NUCLEOTIDE SEQUENCE [LARGE SCALE GENOMIC DNA]</scope>
    <source>
        <strain evidence="1">YNDBR</strain>
        <tissue evidence="1">Leaf</tissue>
    </source>
</reference>
<keyword evidence="2" id="KW-1185">Reference proteome</keyword>
<organism evidence="1 2">
    <name type="scientific">Stephania yunnanensis</name>
    <dbReference type="NCBI Taxonomy" id="152371"/>
    <lineage>
        <taxon>Eukaryota</taxon>
        <taxon>Viridiplantae</taxon>
        <taxon>Streptophyta</taxon>
        <taxon>Embryophyta</taxon>
        <taxon>Tracheophyta</taxon>
        <taxon>Spermatophyta</taxon>
        <taxon>Magnoliopsida</taxon>
        <taxon>Ranunculales</taxon>
        <taxon>Menispermaceae</taxon>
        <taxon>Menispermoideae</taxon>
        <taxon>Cissampelideae</taxon>
        <taxon>Stephania</taxon>
    </lineage>
</organism>
<gene>
    <name evidence="1" type="ORF">Syun_012739</name>
</gene>
<dbReference type="AlphaFoldDB" id="A0AAP0K0T6"/>
<evidence type="ECO:0000313" key="1">
    <source>
        <dbReference type="EMBL" id="KAK9143339.1"/>
    </source>
</evidence>